<dbReference type="AlphaFoldDB" id="A0A642UFD2"/>
<dbReference type="InterPro" id="IPR043502">
    <property type="entry name" value="DNA/RNA_pol_sf"/>
</dbReference>
<dbReference type="RefSeq" id="XP_034010256.1">
    <property type="nucleotide sequence ID" value="XM_034157771.1"/>
</dbReference>
<accession>A0A642UFD2</accession>
<comment type="caution">
    <text evidence="11">The sequence shown here is derived from an EMBL/GenBank/DDBJ whole genome shotgun (WGS) entry which is preliminary data.</text>
</comment>
<dbReference type="OMA" id="LVKRPVM"/>
<dbReference type="PANTHER" id="PTHR10102:SF0">
    <property type="entry name" value="DNA-DIRECTED RNA POLYMERASE, MITOCHONDRIAL"/>
    <property type="match status" value="1"/>
</dbReference>
<dbReference type="SMART" id="SM01311">
    <property type="entry name" value="RPOL_N"/>
    <property type="match status" value="1"/>
</dbReference>
<dbReference type="PROSITE" id="PS00489">
    <property type="entry name" value="RNA_POL_PHAGE_2"/>
    <property type="match status" value="1"/>
</dbReference>
<feature type="compositionally biased region" description="Basic and acidic residues" evidence="9">
    <location>
        <begin position="367"/>
        <end position="384"/>
    </location>
</feature>
<keyword evidence="12" id="KW-1185">Reference proteome</keyword>
<keyword evidence="4 8" id="KW-0808">Transferase</keyword>
<dbReference type="GO" id="GO:0003899">
    <property type="term" value="F:DNA-directed RNA polymerase activity"/>
    <property type="evidence" value="ECO:0007669"/>
    <property type="project" value="UniProtKB-EC"/>
</dbReference>
<evidence type="ECO:0000256" key="5">
    <source>
        <dbReference type="ARBA" id="ARBA00022695"/>
    </source>
</evidence>
<dbReference type="GO" id="GO:0006390">
    <property type="term" value="P:mitochondrial transcription"/>
    <property type="evidence" value="ECO:0007669"/>
    <property type="project" value="TreeGrafter"/>
</dbReference>
<comment type="function">
    <text evidence="8">DNA-dependent RNA polymerase catalyzes the transcription of DNA into RNA using the four ribonucleoside triphosphates as substrates.</text>
</comment>
<evidence type="ECO:0000256" key="1">
    <source>
        <dbReference type="ARBA" id="ARBA00009493"/>
    </source>
</evidence>
<feature type="region of interest" description="Disordered" evidence="9">
    <location>
        <begin position="367"/>
        <end position="388"/>
    </location>
</feature>
<dbReference type="EC" id="2.7.7.6" evidence="2 8"/>
<dbReference type="InterPro" id="IPR037159">
    <property type="entry name" value="RNA_POL_N_sf"/>
</dbReference>
<protein>
    <recommendedName>
        <fullName evidence="2 8">DNA-directed RNA polymerase</fullName>
        <ecNumber evidence="2 8">2.7.7.6</ecNumber>
    </recommendedName>
</protein>
<comment type="similarity">
    <text evidence="1 8">Belongs to the phage and mitochondrial RNA polymerase family.</text>
</comment>
<dbReference type="InterPro" id="IPR002092">
    <property type="entry name" value="DNA-dir_Rpol_phage-type"/>
</dbReference>
<evidence type="ECO:0000259" key="10">
    <source>
        <dbReference type="SMART" id="SM01311"/>
    </source>
</evidence>
<dbReference type="GO" id="GO:0034245">
    <property type="term" value="C:mitochondrial DNA-directed RNA polymerase complex"/>
    <property type="evidence" value="ECO:0007669"/>
    <property type="project" value="TreeGrafter"/>
</dbReference>
<dbReference type="InterPro" id="IPR046950">
    <property type="entry name" value="DNA-dir_Rpol_C_phage-type"/>
</dbReference>
<dbReference type="PANTHER" id="PTHR10102">
    <property type="entry name" value="DNA-DIRECTED RNA POLYMERASE, MITOCHONDRIAL"/>
    <property type="match status" value="1"/>
</dbReference>
<proteinExistence type="inferred from homology"/>
<dbReference type="PROSITE" id="PS00900">
    <property type="entry name" value="RNA_POL_PHAGE_1"/>
    <property type="match status" value="1"/>
</dbReference>
<evidence type="ECO:0000256" key="6">
    <source>
        <dbReference type="ARBA" id="ARBA00023163"/>
    </source>
</evidence>
<evidence type="ECO:0000313" key="12">
    <source>
        <dbReference type="Proteomes" id="UP000449547"/>
    </source>
</evidence>
<evidence type="ECO:0000256" key="7">
    <source>
        <dbReference type="ARBA" id="ARBA00048552"/>
    </source>
</evidence>
<dbReference type="OrthoDB" id="276422at2759"/>
<feature type="domain" description="DNA-directed RNA polymerase N-terminal" evidence="10">
    <location>
        <begin position="226"/>
        <end position="482"/>
    </location>
</feature>
<keyword evidence="6 8" id="KW-0804">Transcription</keyword>
<keyword evidence="3 8" id="KW-0240">DNA-directed RNA polymerase</keyword>
<evidence type="ECO:0000256" key="2">
    <source>
        <dbReference type="ARBA" id="ARBA00012418"/>
    </source>
</evidence>
<dbReference type="InterPro" id="IPR029262">
    <property type="entry name" value="RPOL_N"/>
</dbReference>
<evidence type="ECO:0000256" key="9">
    <source>
        <dbReference type="SAM" id="MobiDB-lite"/>
    </source>
</evidence>
<feature type="region of interest" description="Disordered" evidence="9">
    <location>
        <begin position="509"/>
        <end position="536"/>
    </location>
</feature>
<organism evidence="11 12">
    <name type="scientific">Diutina rugosa</name>
    <name type="common">Yeast</name>
    <name type="synonym">Candida rugosa</name>
    <dbReference type="NCBI Taxonomy" id="5481"/>
    <lineage>
        <taxon>Eukaryota</taxon>
        <taxon>Fungi</taxon>
        <taxon>Dikarya</taxon>
        <taxon>Ascomycota</taxon>
        <taxon>Saccharomycotina</taxon>
        <taxon>Pichiomycetes</taxon>
        <taxon>Debaryomycetaceae</taxon>
        <taxon>Diutina</taxon>
    </lineage>
</organism>
<dbReference type="GO" id="GO:0001018">
    <property type="term" value="F:mitochondrial promoter sequence-specific DNA binding"/>
    <property type="evidence" value="ECO:0007669"/>
    <property type="project" value="TreeGrafter"/>
</dbReference>
<dbReference type="Pfam" id="PF14700">
    <property type="entry name" value="RPOL_N"/>
    <property type="match status" value="1"/>
</dbReference>
<keyword evidence="5 8" id="KW-0548">Nucleotidyltransferase</keyword>
<dbReference type="Proteomes" id="UP000449547">
    <property type="component" value="Unassembled WGS sequence"/>
</dbReference>
<evidence type="ECO:0000256" key="3">
    <source>
        <dbReference type="ARBA" id="ARBA00022478"/>
    </source>
</evidence>
<evidence type="ECO:0000313" key="11">
    <source>
        <dbReference type="EMBL" id="KAA8897999.1"/>
    </source>
</evidence>
<comment type="catalytic activity">
    <reaction evidence="7 8">
        <text>RNA(n) + a ribonucleoside 5'-triphosphate = RNA(n+1) + diphosphate</text>
        <dbReference type="Rhea" id="RHEA:21248"/>
        <dbReference type="Rhea" id="RHEA-COMP:14527"/>
        <dbReference type="Rhea" id="RHEA-COMP:17342"/>
        <dbReference type="ChEBI" id="CHEBI:33019"/>
        <dbReference type="ChEBI" id="CHEBI:61557"/>
        <dbReference type="ChEBI" id="CHEBI:140395"/>
        <dbReference type="EC" id="2.7.7.6"/>
    </reaction>
</comment>
<reference evidence="11 12" key="1">
    <citation type="submission" date="2019-07" db="EMBL/GenBank/DDBJ databases">
        <title>Genome assembly of two rare yeast pathogens: Diutina rugosa and Trichomonascus ciferrii.</title>
        <authorList>
            <person name="Mixao V."/>
            <person name="Saus E."/>
            <person name="Hansen A."/>
            <person name="Lass-Flor C."/>
            <person name="Gabaldon T."/>
        </authorList>
    </citation>
    <scope>NUCLEOTIDE SEQUENCE [LARGE SCALE GENOMIC DNA]</scope>
    <source>
        <strain evidence="11 12">CBS 613</strain>
    </source>
</reference>
<evidence type="ECO:0000256" key="4">
    <source>
        <dbReference type="ARBA" id="ARBA00022679"/>
    </source>
</evidence>
<gene>
    <name evidence="11" type="ORF">DIURU_004852</name>
</gene>
<dbReference type="Pfam" id="PF00940">
    <property type="entry name" value="RNA_pol"/>
    <property type="match status" value="1"/>
</dbReference>
<dbReference type="Gene3D" id="1.10.150.20">
    <property type="entry name" value="5' to 3' exonuclease, C-terminal subdomain"/>
    <property type="match status" value="1"/>
</dbReference>
<dbReference type="EMBL" id="SWFT01000149">
    <property type="protein sequence ID" value="KAA8897999.1"/>
    <property type="molecule type" value="Genomic_DNA"/>
</dbReference>
<sequence>MRWTPPRRLPAPGAPHVKTLYHQHPPASLLQPNRAAVRVQLFLDAYTRSDIPTALRALSRIPPTQPVFGECVSLLLKQLASVDHVSILDVKKALALSTNITADSRIAALINAYRSAPTAMKPAVRRYIHDKVNAAELDKFKLASELTSKLASAAAELWPQRSFDDSEPMPLSIKPYLNPDGLVSFDNLCRYISDTKRSEDTWATYRNLDEEGRKQFLSDLEHQGRQRQLQIEAHCESIADSTSRHQHHEVTRWIDEAAIALASIEAPSKALAKHQPFLRLIGFRAAARLAISRIVAANFADDGADVATLTTSLSASFAARLRTLQASTILSFREGVEVAATVIKTVVDNCSVSPELWRQYRLERQLREDNPSTASDKDDDKNDNEAPPAFIHHFKYTNGHAQGQILLHPSTIAELSDSATRHAIPMYLPMVCPPQPWTSPTEGGYLTNLKHMVVGGAPEYMVGAHATGQLSPTYQALNQLASVAWTINSSVLSVFSQAMAIGTSNLPPGVGASSPPTQASDVPGVDLPNPNPTDANGRALRSHYERLVLVANAFNGDRFFFPQMIDFRGRAYPAASVLTHYQEDVARALLMFWHPRPLGTRGFGWLQYQLASVYGESNLSYDQRLQWVEQHLSEIHHSAQDPWGCQWWQQGEKPWQVLALCFEIDKVIAHINAGKPVEEYSSRIPVHQDGSCNGFQQFAALGADVEGAKSVNLVPGPRGDVYSAVLDIVKEKVAEDCRRSHPLAQLAQPILSRKLIKQTVMTTVYGVTEYGGAHQIKERIKSLASPESTLYEHRYKLGFYLSRQVLNSVSELFAGASRIQQWLVELCRRLISSHDYATLAQHPQRDLLTRKVYKPMMWTTMMGLPVVQIYKRHAPFIVSTELQHIALIDNSKSDVYDKQKSLNGISPNFVHSVDAMHMFMTAIAANERGLAFAAVHDSFWTHACDVDELNQILRRQFVQLHQSGIIEAMRDDAVAMAQNQYQLVWVKYDPKVAHFRLHYPIDRSGTKNQILNRILAYELKALSEGMPLDAYKQLHSQNPTFYQQITAGALAVYDDLVREPVPHKLNQNKWMPIWTPVAIPHCPEKGDLDVSVVEHSTHFFS</sequence>
<dbReference type="Gene3D" id="1.10.287.280">
    <property type="match status" value="1"/>
</dbReference>
<evidence type="ECO:0000256" key="8">
    <source>
        <dbReference type="RuleBase" id="RU003805"/>
    </source>
</evidence>
<dbReference type="VEuPathDB" id="FungiDB:DIURU_004852"/>
<name>A0A642UFD2_DIURU</name>
<dbReference type="GeneID" id="54783503"/>
<dbReference type="SUPFAM" id="SSF56672">
    <property type="entry name" value="DNA/RNA polymerases"/>
    <property type="match status" value="1"/>
</dbReference>
<dbReference type="Gene3D" id="1.10.1320.10">
    <property type="entry name" value="DNA-directed RNA polymerase, N-terminal domain"/>
    <property type="match status" value="1"/>
</dbReference>